<dbReference type="Gene3D" id="2.70.170.10">
    <property type="entry name" value="Neurotransmitter-gated ion-channel ligand-binding domain"/>
    <property type="match status" value="1"/>
</dbReference>
<feature type="transmembrane region" description="Helical" evidence="11">
    <location>
        <begin position="218"/>
        <end position="235"/>
    </location>
</feature>
<dbReference type="InterPro" id="IPR006202">
    <property type="entry name" value="Neur_chan_lig-bd"/>
</dbReference>
<keyword evidence="10 11" id="KW-0407">Ion channel</keyword>
<keyword evidence="5 11" id="KW-0812">Transmembrane</keyword>
<dbReference type="AlphaFoldDB" id="A0A7M5TX36"/>
<dbReference type="PRINTS" id="PR00252">
    <property type="entry name" value="NRIONCHANNEL"/>
</dbReference>
<keyword evidence="4" id="KW-1003">Cell membrane</keyword>
<accession>A0A7M5TX36</accession>
<evidence type="ECO:0000256" key="3">
    <source>
        <dbReference type="ARBA" id="ARBA00022448"/>
    </source>
</evidence>
<keyword evidence="3 11" id="KW-0813">Transport</keyword>
<evidence type="ECO:0000259" key="12">
    <source>
        <dbReference type="Pfam" id="PF02931"/>
    </source>
</evidence>
<dbReference type="GO" id="GO:0004888">
    <property type="term" value="F:transmembrane signaling receptor activity"/>
    <property type="evidence" value="ECO:0007669"/>
    <property type="project" value="InterPro"/>
</dbReference>
<dbReference type="InterPro" id="IPR006201">
    <property type="entry name" value="Neur_channel"/>
</dbReference>
<keyword evidence="7 11" id="KW-1133">Transmembrane helix</keyword>
<evidence type="ECO:0000256" key="4">
    <source>
        <dbReference type="ARBA" id="ARBA00022475"/>
    </source>
</evidence>
<evidence type="ECO:0000256" key="11">
    <source>
        <dbReference type="RuleBase" id="RU000687"/>
    </source>
</evidence>
<evidence type="ECO:0000256" key="5">
    <source>
        <dbReference type="ARBA" id="ARBA00022692"/>
    </source>
</evidence>
<dbReference type="SUPFAM" id="SSF90112">
    <property type="entry name" value="Neurotransmitter-gated ion-channel transmembrane pore"/>
    <property type="match status" value="1"/>
</dbReference>
<evidence type="ECO:0000259" key="13">
    <source>
        <dbReference type="Pfam" id="PF02932"/>
    </source>
</evidence>
<keyword evidence="6" id="KW-0732">Signal</keyword>
<dbReference type="InterPro" id="IPR018000">
    <property type="entry name" value="Neurotransmitter_ion_chnl_CS"/>
</dbReference>
<dbReference type="PROSITE" id="PS00236">
    <property type="entry name" value="NEUROTR_ION_CHANNEL"/>
    <property type="match status" value="1"/>
</dbReference>
<feature type="transmembrane region" description="Helical" evidence="11">
    <location>
        <begin position="250"/>
        <end position="272"/>
    </location>
</feature>
<dbReference type="InterPro" id="IPR036719">
    <property type="entry name" value="Neuro-gated_channel_TM_sf"/>
</dbReference>
<dbReference type="GO" id="GO:0005230">
    <property type="term" value="F:extracellular ligand-gated monoatomic ion channel activity"/>
    <property type="evidence" value="ECO:0007669"/>
    <property type="project" value="InterPro"/>
</dbReference>
<dbReference type="PANTHER" id="PTHR18945">
    <property type="entry name" value="NEUROTRANSMITTER GATED ION CHANNEL"/>
    <property type="match status" value="1"/>
</dbReference>
<evidence type="ECO:0000256" key="8">
    <source>
        <dbReference type="ARBA" id="ARBA00023065"/>
    </source>
</evidence>
<feature type="domain" description="Neurotransmitter-gated ion-channel transmembrane" evidence="13">
    <location>
        <begin position="194"/>
        <end position="302"/>
    </location>
</feature>
<dbReference type="Pfam" id="PF02932">
    <property type="entry name" value="Neur_chan_memb"/>
    <property type="match status" value="1"/>
</dbReference>
<comment type="similarity">
    <text evidence="11">Belongs to the ligand-gated ion channel (TC 1.A.9) family.</text>
</comment>
<dbReference type="Gene3D" id="1.20.58.390">
    <property type="entry name" value="Neurotransmitter-gated ion-channel transmembrane domain"/>
    <property type="match status" value="1"/>
</dbReference>
<dbReference type="InterPro" id="IPR006029">
    <property type="entry name" value="Neurotrans-gated_channel_TM"/>
</dbReference>
<dbReference type="OrthoDB" id="5975154at2759"/>
<dbReference type="Proteomes" id="UP000594262">
    <property type="component" value="Unplaced"/>
</dbReference>
<dbReference type="CDD" id="cd18990">
    <property type="entry name" value="LGIC_ECD_GABAAR"/>
    <property type="match status" value="1"/>
</dbReference>
<keyword evidence="15" id="KW-1185">Reference proteome</keyword>
<dbReference type="InterPro" id="IPR006028">
    <property type="entry name" value="GABAA/Glycine_rcpt"/>
</dbReference>
<comment type="subcellular location">
    <subcellularLocation>
        <location evidence="2">Cell membrane</location>
    </subcellularLocation>
    <subcellularLocation>
        <location evidence="1">Membrane</location>
        <topology evidence="1">Multi-pass membrane protein</topology>
    </subcellularLocation>
</comment>
<dbReference type="Pfam" id="PF02931">
    <property type="entry name" value="Neur_chan_LBD"/>
    <property type="match status" value="1"/>
</dbReference>
<evidence type="ECO:0000256" key="7">
    <source>
        <dbReference type="ARBA" id="ARBA00022989"/>
    </source>
</evidence>
<dbReference type="InterPro" id="IPR036734">
    <property type="entry name" value="Neur_chan_lig-bd_sf"/>
</dbReference>
<dbReference type="InterPro" id="IPR038050">
    <property type="entry name" value="Neuro_actylchol_rec"/>
</dbReference>
<reference evidence="14" key="1">
    <citation type="submission" date="2021-01" db="UniProtKB">
        <authorList>
            <consortium name="EnsemblMetazoa"/>
        </authorList>
    </citation>
    <scope>IDENTIFICATION</scope>
</reference>
<dbReference type="SUPFAM" id="SSF63712">
    <property type="entry name" value="Nicotinic receptor ligand binding domain-like"/>
    <property type="match status" value="1"/>
</dbReference>
<name>A0A7M5TX36_9CNID</name>
<feature type="transmembrane region" description="Helical" evidence="11">
    <location>
        <begin position="346"/>
        <end position="366"/>
    </location>
</feature>
<keyword evidence="8 11" id="KW-0406">Ion transport</keyword>
<dbReference type="EnsemblMetazoa" id="CLYHEMT003247.1">
    <property type="protein sequence ID" value="CLYHEMP003247.1"/>
    <property type="gene ID" value="CLYHEMG003247"/>
</dbReference>
<evidence type="ECO:0000256" key="9">
    <source>
        <dbReference type="ARBA" id="ARBA00023136"/>
    </source>
</evidence>
<sequence length="383" mass="44735">TGSATNVHLTIKIQSFREINERKMSYGIDIWMSQKWEDYRLKHNISKVITPLLGLGRPSNLIWVPDTVFINEINSKQHLVTVRNNKVDINSDGTVHLISRVTVVASCRMNFRFYPLDTQFCYLFIESFAYPDTYVDYNWRVGVIVEKYDLSQYTLEKVETFKNISKYESGNYTILQVMFRFKRGVEVSVIQVFFPIVSVVCVSMISLWLNKYSTSSRVALCVTTLLTLCTLWTRVNFSLPLVSYFKALDWYFLVSFVFILLVLVEYTIVVNVDTSREKKKVKNAKKEEKRNSLKNASLKETALDSARSRKASEAPGAPVNVKEVLKRKRKVKFDDYETGTSRIDRVARFLIPCSYFLYNIYFWFVFMDERHAYAAEHSRPIHK</sequence>
<evidence type="ECO:0000256" key="10">
    <source>
        <dbReference type="ARBA" id="ARBA00023303"/>
    </source>
</evidence>
<keyword evidence="9 11" id="KW-0472">Membrane</keyword>
<evidence type="ECO:0000256" key="2">
    <source>
        <dbReference type="ARBA" id="ARBA00004236"/>
    </source>
</evidence>
<evidence type="ECO:0000256" key="6">
    <source>
        <dbReference type="ARBA" id="ARBA00022729"/>
    </source>
</evidence>
<dbReference type="GO" id="GO:0005886">
    <property type="term" value="C:plasma membrane"/>
    <property type="evidence" value="ECO:0007669"/>
    <property type="project" value="UniProtKB-SubCell"/>
</dbReference>
<feature type="domain" description="Neurotransmitter-gated ion-channel ligand-binding" evidence="12">
    <location>
        <begin position="3"/>
        <end position="182"/>
    </location>
</feature>
<evidence type="ECO:0000256" key="1">
    <source>
        <dbReference type="ARBA" id="ARBA00004141"/>
    </source>
</evidence>
<organism evidence="14 15">
    <name type="scientific">Clytia hemisphaerica</name>
    <dbReference type="NCBI Taxonomy" id="252671"/>
    <lineage>
        <taxon>Eukaryota</taxon>
        <taxon>Metazoa</taxon>
        <taxon>Cnidaria</taxon>
        <taxon>Hydrozoa</taxon>
        <taxon>Hydroidolina</taxon>
        <taxon>Leptothecata</taxon>
        <taxon>Obeliida</taxon>
        <taxon>Clytiidae</taxon>
        <taxon>Clytia</taxon>
    </lineage>
</organism>
<evidence type="ECO:0000313" key="14">
    <source>
        <dbReference type="EnsemblMetazoa" id="CLYHEMP003247.1"/>
    </source>
</evidence>
<evidence type="ECO:0000313" key="15">
    <source>
        <dbReference type="Proteomes" id="UP000594262"/>
    </source>
</evidence>
<protein>
    <submittedName>
        <fullName evidence="14">Uncharacterized protein</fullName>
    </submittedName>
</protein>
<feature type="transmembrane region" description="Helical" evidence="11">
    <location>
        <begin position="189"/>
        <end position="209"/>
    </location>
</feature>
<dbReference type="PRINTS" id="PR00253">
    <property type="entry name" value="GABAARECEPTR"/>
</dbReference>
<proteinExistence type="inferred from homology"/>